<organism evidence="2 3">
    <name type="scientific">Batillaria attramentaria</name>
    <dbReference type="NCBI Taxonomy" id="370345"/>
    <lineage>
        <taxon>Eukaryota</taxon>
        <taxon>Metazoa</taxon>
        <taxon>Spiralia</taxon>
        <taxon>Lophotrochozoa</taxon>
        <taxon>Mollusca</taxon>
        <taxon>Gastropoda</taxon>
        <taxon>Caenogastropoda</taxon>
        <taxon>Sorbeoconcha</taxon>
        <taxon>Cerithioidea</taxon>
        <taxon>Batillariidae</taxon>
        <taxon>Batillaria</taxon>
    </lineage>
</organism>
<dbReference type="EMBL" id="JACVVK020000032">
    <property type="protein sequence ID" value="KAK7501354.1"/>
    <property type="molecule type" value="Genomic_DNA"/>
</dbReference>
<protein>
    <submittedName>
        <fullName evidence="2">Uncharacterized protein</fullName>
    </submittedName>
</protein>
<proteinExistence type="predicted"/>
<evidence type="ECO:0000313" key="3">
    <source>
        <dbReference type="Proteomes" id="UP001519460"/>
    </source>
</evidence>
<feature type="compositionally biased region" description="Polar residues" evidence="1">
    <location>
        <begin position="37"/>
        <end position="48"/>
    </location>
</feature>
<comment type="caution">
    <text evidence="2">The sequence shown here is derived from an EMBL/GenBank/DDBJ whole genome shotgun (WGS) entry which is preliminary data.</text>
</comment>
<keyword evidence="3" id="KW-1185">Reference proteome</keyword>
<dbReference type="AlphaFoldDB" id="A0ABD0LQQ8"/>
<gene>
    <name evidence="2" type="ORF">BaRGS_00007479</name>
</gene>
<dbReference type="Proteomes" id="UP001519460">
    <property type="component" value="Unassembled WGS sequence"/>
</dbReference>
<accession>A0ABD0LQQ8</accession>
<feature type="region of interest" description="Disordered" evidence="1">
    <location>
        <begin position="28"/>
        <end position="48"/>
    </location>
</feature>
<evidence type="ECO:0000313" key="2">
    <source>
        <dbReference type="EMBL" id="KAK7501354.1"/>
    </source>
</evidence>
<sequence>MAELFGRESLLWTDLTFDVPCNKWAQGNVSNKRHDSPGNSPETPRDPSQSFRRIWQHCRMFAGEAGAFSYLLCRLPAKRLIFELNCQEKEAADPAIFFLAQYVAWWLGKEVSSGRKGEVFEHGLALGSGLYCTGLIEISLEVHEDVVVVL</sequence>
<evidence type="ECO:0000256" key="1">
    <source>
        <dbReference type="SAM" id="MobiDB-lite"/>
    </source>
</evidence>
<name>A0ABD0LQQ8_9CAEN</name>
<reference evidence="2 3" key="1">
    <citation type="journal article" date="2023" name="Sci. Data">
        <title>Genome assembly of the Korean intertidal mud-creeper Batillaria attramentaria.</title>
        <authorList>
            <person name="Patra A.K."/>
            <person name="Ho P.T."/>
            <person name="Jun S."/>
            <person name="Lee S.J."/>
            <person name="Kim Y."/>
            <person name="Won Y.J."/>
        </authorList>
    </citation>
    <scope>NUCLEOTIDE SEQUENCE [LARGE SCALE GENOMIC DNA]</scope>
    <source>
        <strain evidence="2">Wonlab-2016</strain>
    </source>
</reference>